<evidence type="ECO:0000259" key="9">
    <source>
        <dbReference type="SMART" id="SM00665"/>
    </source>
</evidence>
<dbReference type="PANTHER" id="PTHR47797:SF3">
    <property type="entry name" value="CYTOCHROME B561 DOMAIN-CONTAINING PROTEIN"/>
    <property type="match status" value="1"/>
</dbReference>
<sequence>MKTISAMTPWSTLTLLSTLLLLSGFSATSASASASPSTQFCTTSTKQDVNTDLCFAVASSHNETTGAKDLSLHLSARFPDQNTGWAAVGIGSHMKGSLMFAMYPSSADDSVAFSIRTTNAHTAPVHLSASSLAGKKGPDVHVTRKWVDENGYSNVQVSCFGCDRWSGTTLNVMSTNQSWIWAWNGKQMAGSASGKMGLQKHEHKDKGVALLDMSTSYVPSGDLPMAQVSDARVSIPAAKEEKPKIHAHSPFGLVSLHGFILSSSFLALSIGLLAIRSGLAKSFKYHWVIQLVASGFILIGCSMGLILTIKHGGHFRTTHQWLGMLLGLGVVVQSWLGWRHHVIFVKIGRRTAVSNYHVWIGRALVVMGNVNVAFGLKLGHASKTKYMFWSSGVGLQLAVLIPMWYFWSRGKKIMDIVGAKESNDGAERGEYVDVGVEEEAFLVGDEEEIELDEEQHLHDKKEDLEIK</sequence>
<evidence type="ECO:0000256" key="3">
    <source>
        <dbReference type="ARBA" id="ARBA00022692"/>
    </source>
</evidence>
<evidence type="ECO:0000256" key="6">
    <source>
        <dbReference type="ARBA" id="ARBA00023136"/>
    </source>
</evidence>
<feature type="signal peptide" evidence="8">
    <location>
        <begin position="1"/>
        <end position="34"/>
    </location>
</feature>
<evidence type="ECO:0000256" key="2">
    <source>
        <dbReference type="ARBA" id="ARBA00022448"/>
    </source>
</evidence>
<feature type="transmembrane region" description="Helical" evidence="7">
    <location>
        <begin position="251"/>
        <end position="275"/>
    </location>
</feature>
<reference evidence="10 11" key="1">
    <citation type="submission" date="2016-04" db="EMBL/GenBank/DDBJ databases">
        <title>A degradative enzymes factory behind the ericoid mycorrhizal symbiosis.</title>
        <authorList>
            <consortium name="DOE Joint Genome Institute"/>
            <person name="Martino E."/>
            <person name="Morin E."/>
            <person name="Grelet G."/>
            <person name="Kuo A."/>
            <person name="Kohler A."/>
            <person name="Daghino S."/>
            <person name="Barry K."/>
            <person name="Choi C."/>
            <person name="Cichocki N."/>
            <person name="Clum A."/>
            <person name="Copeland A."/>
            <person name="Hainaut M."/>
            <person name="Haridas S."/>
            <person name="Labutti K."/>
            <person name="Lindquist E."/>
            <person name="Lipzen A."/>
            <person name="Khouja H.-R."/>
            <person name="Murat C."/>
            <person name="Ohm R."/>
            <person name="Olson A."/>
            <person name="Spatafora J."/>
            <person name="Veneault-Fourrey C."/>
            <person name="Henrissat B."/>
            <person name="Grigoriev I."/>
            <person name="Martin F."/>
            <person name="Perotto S."/>
        </authorList>
    </citation>
    <scope>NUCLEOTIDE SEQUENCE [LARGE SCALE GENOMIC DNA]</scope>
    <source>
        <strain evidence="10 11">E</strain>
    </source>
</reference>
<feature type="transmembrane region" description="Helical" evidence="7">
    <location>
        <begin position="359"/>
        <end position="380"/>
    </location>
</feature>
<keyword evidence="11" id="KW-1185">Reference proteome</keyword>
<keyword evidence="6 7" id="KW-0472">Membrane</keyword>
<dbReference type="CDD" id="cd09630">
    <property type="entry name" value="CDH_like_cytochrome"/>
    <property type="match status" value="1"/>
</dbReference>
<dbReference type="RefSeq" id="XP_024733066.1">
    <property type="nucleotide sequence ID" value="XM_024887124.1"/>
</dbReference>
<keyword evidence="5 7" id="KW-1133">Transmembrane helix</keyword>
<protein>
    <submittedName>
        <fullName evidence="10">Iron reductase domain protein</fullName>
    </submittedName>
</protein>
<keyword evidence="2" id="KW-0813">Transport</keyword>
<dbReference type="Gene3D" id="1.20.120.1770">
    <property type="match status" value="1"/>
</dbReference>
<comment type="subcellular location">
    <subcellularLocation>
        <location evidence="1">Membrane</location>
    </subcellularLocation>
</comment>
<evidence type="ECO:0000313" key="11">
    <source>
        <dbReference type="Proteomes" id="UP000235371"/>
    </source>
</evidence>
<gene>
    <name evidence="10" type="ORF">K444DRAFT_665830</name>
</gene>
<feature type="chain" id="PRO_5014476277" evidence="8">
    <location>
        <begin position="35"/>
        <end position="467"/>
    </location>
</feature>
<dbReference type="Proteomes" id="UP000235371">
    <property type="component" value="Unassembled WGS sequence"/>
</dbReference>
<dbReference type="CDD" id="cd08760">
    <property type="entry name" value="Cyt_b561_FRRS1_like"/>
    <property type="match status" value="1"/>
</dbReference>
<organism evidence="10 11">
    <name type="scientific">Hyaloscypha bicolor E</name>
    <dbReference type="NCBI Taxonomy" id="1095630"/>
    <lineage>
        <taxon>Eukaryota</taxon>
        <taxon>Fungi</taxon>
        <taxon>Dikarya</taxon>
        <taxon>Ascomycota</taxon>
        <taxon>Pezizomycotina</taxon>
        <taxon>Leotiomycetes</taxon>
        <taxon>Helotiales</taxon>
        <taxon>Hyaloscyphaceae</taxon>
        <taxon>Hyaloscypha</taxon>
        <taxon>Hyaloscypha bicolor</taxon>
    </lineage>
</organism>
<dbReference type="AlphaFoldDB" id="A0A2J6SZJ4"/>
<name>A0A2J6SZJ4_9HELO</name>
<dbReference type="Pfam" id="PF16010">
    <property type="entry name" value="CDH-cyt"/>
    <property type="match status" value="1"/>
</dbReference>
<dbReference type="InParanoid" id="A0A2J6SZJ4"/>
<evidence type="ECO:0000256" key="4">
    <source>
        <dbReference type="ARBA" id="ARBA00022982"/>
    </source>
</evidence>
<dbReference type="PANTHER" id="PTHR47797">
    <property type="entry name" value="DEHYDROGENASE, PUTATIVE (AFU_ORTHOLOGUE AFUA_8G05805)-RELATED"/>
    <property type="match status" value="1"/>
</dbReference>
<dbReference type="SMART" id="SM00665">
    <property type="entry name" value="B561"/>
    <property type="match status" value="1"/>
</dbReference>
<evidence type="ECO:0000313" key="10">
    <source>
        <dbReference type="EMBL" id="PMD56162.1"/>
    </source>
</evidence>
<keyword evidence="8" id="KW-0732">Signal</keyword>
<feature type="domain" description="Cytochrome b561" evidence="9">
    <location>
        <begin position="256"/>
        <end position="376"/>
    </location>
</feature>
<proteinExistence type="predicted"/>
<feature type="transmembrane region" description="Helical" evidence="7">
    <location>
        <begin position="386"/>
        <end position="407"/>
    </location>
</feature>
<dbReference type="InterPro" id="IPR006593">
    <property type="entry name" value="Cyt_b561/ferric_Rdtase_TM"/>
</dbReference>
<keyword evidence="3 7" id="KW-0812">Transmembrane</keyword>
<keyword evidence="4" id="KW-0249">Electron transport</keyword>
<dbReference type="OrthoDB" id="19261at2759"/>
<feature type="transmembrane region" description="Helical" evidence="7">
    <location>
        <begin position="321"/>
        <end position="338"/>
    </location>
</feature>
<feature type="transmembrane region" description="Helical" evidence="7">
    <location>
        <begin position="287"/>
        <end position="309"/>
    </location>
</feature>
<accession>A0A2J6SZJ4</accession>
<evidence type="ECO:0000256" key="7">
    <source>
        <dbReference type="SAM" id="Phobius"/>
    </source>
</evidence>
<dbReference type="EMBL" id="KZ613848">
    <property type="protein sequence ID" value="PMD56162.1"/>
    <property type="molecule type" value="Genomic_DNA"/>
</dbReference>
<dbReference type="STRING" id="1095630.A0A2J6SZJ4"/>
<dbReference type="GO" id="GO:0016020">
    <property type="term" value="C:membrane"/>
    <property type="evidence" value="ECO:0007669"/>
    <property type="project" value="UniProtKB-SubCell"/>
</dbReference>
<evidence type="ECO:0000256" key="8">
    <source>
        <dbReference type="SAM" id="SignalP"/>
    </source>
</evidence>
<dbReference type="InterPro" id="IPR015920">
    <property type="entry name" value="Cellobiose_DH-like_cyt"/>
</dbReference>
<dbReference type="Gene3D" id="2.60.40.1210">
    <property type="entry name" value="Cellobiose dehydrogenase, cytochrome domain"/>
    <property type="match status" value="1"/>
</dbReference>
<dbReference type="GeneID" id="36595200"/>
<evidence type="ECO:0000256" key="1">
    <source>
        <dbReference type="ARBA" id="ARBA00004370"/>
    </source>
</evidence>
<dbReference type="SUPFAM" id="SSF49344">
    <property type="entry name" value="CBD9-like"/>
    <property type="match status" value="1"/>
</dbReference>
<evidence type="ECO:0000256" key="5">
    <source>
        <dbReference type="ARBA" id="ARBA00022989"/>
    </source>
</evidence>